<dbReference type="EMBL" id="CAAE01007170">
    <property type="protein sequence ID" value="CAF89832.1"/>
    <property type="molecule type" value="Genomic_DNA"/>
</dbReference>
<evidence type="ECO:0000256" key="1">
    <source>
        <dbReference type="SAM" id="MobiDB-lite"/>
    </source>
</evidence>
<reference evidence="2" key="2">
    <citation type="submission" date="2004-02" db="EMBL/GenBank/DDBJ databases">
        <authorList>
            <consortium name="Genoscope"/>
            <consortium name="Whitehead Institute Centre for Genome Research"/>
        </authorList>
    </citation>
    <scope>NUCLEOTIDE SEQUENCE</scope>
</reference>
<name>Q4TBA0_TETNG</name>
<gene>
    <name evidence="2" type="ORF">GSTENG00003846001</name>
</gene>
<dbReference type="PANTHER" id="PTHR12202">
    <property type="entry name" value="ESF1 HOMOLOG"/>
    <property type="match status" value="1"/>
</dbReference>
<organism evidence="2">
    <name type="scientific">Tetraodon nigroviridis</name>
    <name type="common">Spotted green pufferfish</name>
    <name type="synonym">Chelonodon nigroviridis</name>
    <dbReference type="NCBI Taxonomy" id="99883"/>
    <lineage>
        <taxon>Eukaryota</taxon>
        <taxon>Metazoa</taxon>
        <taxon>Chordata</taxon>
        <taxon>Craniata</taxon>
        <taxon>Vertebrata</taxon>
        <taxon>Euteleostomi</taxon>
        <taxon>Actinopterygii</taxon>
        <taxon>Neopterygii</taxon>
        <taxon>Teleostei</taxon>
        <taxon>Neoteleostei</taxon>
        <taxon>Acanthomorphata</taxon>
        <taxon>Eupercaria</taxon>
        <taxon>Tetraodontiformes</taxon>
        <taxon>Tetradontoidea</taxon>
        <taxon>Tetraodontidae</taxon>
        <taxon>Tetraodon</taxon>
    </lineage>
</organism>
<feature type="region of interest" description="Disordered" evidence="1">
    <location>
        <begin position="58"/>
        <end position="172"/>
    </location>
</feature>
<dbReference type="GO" id="GO:0006364">
    <property type="term" value="P:rRNA processing"/>
    <property type="evidence" value="ECO:0007669"/>
    <property type="project" value="InterPro"/>
</dbReference>
<proteinExistence type="predicted"/>
<reference evidence="2" key="1">
    <citation type="journal article" date="2004" name="Nature">
        <title>Genome duplication in the teleost fish Tetraodon nigroviridis reveals the early vertebrate proto-karyotype.</title>
        <authorList>
            <person name="Jaillon O."/>
            <person name="Aury J.-M."/>
            <person name="Brunet F."/>
            <person name="Petit J.-L."/>
            <person name="Stange-Thomann N."/>
            <person name="Mauceli E."/>
            <person name="Bouneau L."/>
            <person name="Fischer C."/>
            <person name="Ozouf-Costaz C."/>
            <person name="Bernot A."/>
            <person name="Nicaud S."/>
            <person name="Jaffe D."/>
            <person name="Fisher S."/>
            <person name="Lutfalla G."/>
            <person name="Dossat C."/>
            <person name="Segurens B."/>
            <person name="Dasilva C."/>
            <person name="Salanoubat M."/>
            <person name="Levy M."/>
            <person name="Boudet N."/>
            <person name="Castellano S."/>
            <person name="Anthouard V."/>
            <person name="Jubin C."/>
            <person name="Castelli V."/>
            <person name="Katinka M."/>
            <person name="Vacherie B."/>
            <person name="Biemont C."/>
            <person name="Skalli Z."/>
            <person name="Cattolico L."/>
            <person name="Poulain J."/>
            <person name="De Berardinis V."/>
            <person name="Cruaud C."/>
            <person name="Duprat S."/>
            <person name="Brottier P."/>
            <person name="Coutanceau J.-P."/>
            <person name="Gouzy J."/>
            <person name="Parra G."/>
            <person name="Lardier G."/>
            <person name="Chapple C."/>
            <person name="McKernan K.J."/>
            <person name="McEwan P."/>
            <person name="Bosak S."/>
            <person name="Kellis M."/>
            <person name="Volff J.-N."/>
            <person name="Guigo R."/>
            <person name="Zody M.C."/>
            <person name="Mesirov J."/>
            <person name="Lindblad-Toh K."/>
            <person name="Birren B."/>
            <person name="Nusbaum C."/>
            <person name="Kahn D."/>
            <person name="Robinson-Rechavi M."/>
            <person name="Laudet V."/>
            <person name="Schachter V."/>
            <person name="Quetier F."/>
            <person name="Saurin W."/>
            <person name="Scarpelli C."/>
            <person name="Wincker P."/>
            <person name="Lander E.S."/>
            <person name="Weissenbach J."/>
            <person name="Roest Crollius H."/>
        </authorList>
    </citation>
    <scope>NUCLEOTIDE SEQUENCE [LARGE SCALE GENOMIC DNA]</scope>
</reference>
<dbReference type="PANTHER" id="PTHR12202:SF0">
    <property type="entry name" value="ESF1 HOMOLOG"/>
    <property type="match status" value="1"/>
</dbReference>
<dbReference type="OrthoDB" id="431825at2759"/>
<dbReference type="KEGG" id="tng:GSTEN00003846G001"/>
<comment type="caution">
    <text evidence="2">The sequence shown here is derived from an EMBL/GenBank/DDBJ whole genome shotgun (WGS) entry which is preliminary data.</text>
</comment>
<feature type="compositionally biased region" description="Acidic residues" evidence="1">
    <location>
        <begin position="121"/>
        <end position="130"/>
    </location>
</feature>
<dbReference type="InterPro" id="IPR039754">
    <property type="entry name" value="Esf1"/>
</dbReference>
<sequence length="238" mass="26370">MSSRKRPDGDDRFARVQKDPRFWEMPEREQKIKIDQRFKSMFSDERFRVKYTVDKRDNKGVETDSFVSEGGDEPSDQEEEEVSGSSDEGEEVEEESDVGGSDEDSDSGPDLARGKGNVETSSEDEEDGVDDVLRREEEEIEHAWGDLCKDAPRTDEVRRRGDVPLSPPRDASERLLASAGFCSTGALQHGLGPAEGQRPAGPAQVLRPYRGRCAVCEGTAALVEGLLAAPCLFFWSPP</sequence>
<dbReference type="AlphaFoldDB" id="Q4TBA0"/>
<dbReference type="GO" id="GO:0003723">
    <property type="term" value="F:RNA binding"/>
    <property type="evidence" value="ECO:0007669"/>
    <property type="project" value="TreeGrafter"/>
</dbReference>
<feature type="compositionally biased region" description="Basic and acidic residues" evidence="1">
    <location>
        <begin position="131"/>
        <end position="162"/>
    </location>
</feature>
<feature type="region of interest" description="Disordered" evidence="1">
    <location>
        <begin position="1"/>
        <end position="30"/>
    </location>
</feature>
<accession>Q4TBA0</accession>
<evidence type="ECO:0000313" key="2">
    <source>
        <dbReference type="EMBL" id="CAF89832.1"/>
    </source>
</evidence>
<protein>
    <submittedName>
        <fullName evidence="2">(spotted green pufferfish) hypothetical protein</fullName>
    </submittedName>
</protein>
<feature type="compositionally biased region" description="Acidic residues" evidence="1">
    <location>
        <begin position="70"/>
        <end position="107"/>
    </location>
</feature>